<accession>A0A0K2UAZ6</accession>
<name>A0A0K2UAZ6_LEPSM</name>
<dbReference type="InterPro" id="IPR048367">
    <property type="entry name" value="TNP-like_RNaseH_C"/>
</dbReference>
<dbReference type="Pfam" id="PF21789">
    <property type="entry name" value="TNP-like_RNaseH_C"/>
    <property type="match status" value="1"/>
</dbReference>
<feature type="domain" description="Transposable element P transposase-like RNase H C-terminal" evidence="1">
    <location>
        <begin position="9"/>
        <end position="43"/>
    </location>
</feature>
<protein>
    <submittedName>
        <fullName evidence="2">THAP domaincontaining protein 9like [Acyrthosiphon pisum]</fullName>
    </submittedName>
</protein>
<sequence>MELSYLAPYKLCQDHLEIWFNAVRICNGWSYNPTCRQFRSAYRSLLIHASKIIVAKSTANCTAHDETDVLNVSYNASTLNYVMSTVE</sequence>
<dbReference type="EMBL" id="HACA01018033">
    <property type="protein sequence ID" value="CDW35394.1"/>
    <property type="molecule type" value="Transcribed_RNA"/>
</dbReference>
<dbReference type="PANTHER" id="PTHR47577">
    <property type="entry name" value="THAP DOMAIN-CONTAINING PROTEIN 6"/>
    <property type="match status" value="1"/>
</dbReference>
<evidence type="ECO:0000313" key="2">
    <source>
        <dbReference type="EMBL" id="CDW35394.1"/>
    </source>
</evidence>
<dbReference type="PANTHER" id="PTHR47577:SF2">
    <property type="entry name" value="THAP DOMAIN CONTAINING 9"/>
    <property type="match status" value="1"/>
</dbReference>
<organism evidence="2">
    <name type="scientific">Lepeophtheirus salmonis</name>
    <name type="common">Salmon louse</name>
    <name type="synonym">Caligus salmonis</name>
    <dbReference type="NCBI Taxonomy" id="72036"/>
    <lineage>
        <taxon>Eukaryota</taxon>
        <taxon>Metazoa</taxon>
        <taxon>Ecdysozoa</taxon>
        <taxon>Arthropoda</taxon>
        <taxon>Crustacea</taxon>
        <taxon>Multicrustacea</taxon>
        <taxon>Hexanauplia</taxon>
        <taxon>Copepoda</taxon>
        <taxon>Siphonostomatoida</taxon>
        <taxon>Caligidae</taxon>
        <taxon>Lepeophtheirus</taxon>
    </lineage>
</organism>
<dbReference type="AlphaFoldDB" id="A0A0K2UAZ6"/>
<proteinExistence type="predicted"/>
<reference evidence="2" key="1">
    <citation type="submission" date="2014-05" db="EMBL/GenBank/DDBJ databases">
        <authorList>
            <person name="Chronopoulou M."/>
        </authorList>
    </citation>
    <scope>NUCLEOTIDE SEQUENCE</scope>
    <source>
        <tissue evidence="2">Whole organism</tissue>
    </source>
</reference>
<evidence type="ECO:0000259" key="1">
    <source>
        <dbReference type="Pfam" id="PF21789"/>
    </source>
</evidence>